<dbReference type="InterPro" id="IPR006771">
    <property type="entry name" value="CetA-like"/>
</dbReference>
<evidence type="ECO:0000256" key="2">
    <source>
        <dbReference type="SAM" id="SignalP"/>
    </source>
</evidence>
<dbReference type="InterPro" id="IPR037176">
    <property type="entry name" value="Osmotin/thaumatin-like_sf"/>
</dbReference>
<sequence length="292" mass="30480">MKNTAMASLALFASTVAGDYGYSATGVGSAVVVNNCNYPVKLCNVPSAGGGYEEEDTSLAPGGSWSQVYTQLSNGNGWSIKLSKTDSLDQILQFEYTSHGDGIIWYDLSCVNGNPWDHDWEITANGTQCAPKQQAYRYSTDDAYGMQSCAQDSVITVTLCTGTSADKGDTANGSAPAPSSSAAASSSAPSAPPASKAPPPPASPPSYQQPSSSSPTTAAAPTPPAYTWNNKDASKSKAPQTTPTTLATSVTTTQSNNAAGVTITEFETLYTTAEVTVYNRHRRHEHGRAQHA</sequence>
<gene>
    <name evidence="3" type="ORF">CERZMDRAFT_110227</name>
</gene>
<feature type="compositionally biased region" description="Pro residues" evidence="1">
    <location>
        <begin position="190"/>
        <end position="204"/>
    </location>
</feature>
<keyword evidence="2" id="KW-0732">Signal</keyword>
<feature type="signal peptide" evidence="2">
    <location>
        <begin position="1"/>
        <end position="18"/>
    </location>
</feature>
<feature type="compositionally biased region" description="Low complexity" evidence="1">
    <location>
        <begin position="238"/>
        <end position="251"/>
    </location>
</feature>
<evidence type="ECO:0000313" key="4">
    <source>
        <dbReference type="Proteomes" id="UP000799539"/>
    </source>
</evidence>
<name>A0A6A6FME0_9PEZI</name>
<protein>
    <submittedName>
        <fullName evidence="3">Uncharacterized protein</fullName>
    </submittedName>
</protein>
<reference evidence="3" key="1">
    <citation type="journal article" date="2020" name="Stud. Mycol.">
        <title>101 Dothideomycetes genomes: a test case for predicting lifestyles and emergence of pathogens.</title>
        <authorList>
            <person name="Haridas S."/>
            <person name="Albert R."/>
            <person name="Binder M."/>
            <person name="Bloem J."/>
            <person name="Labutti K."/>
            <person name="Salamov A."/>
            <person name="Andreopoulos B."/>
            <person name="Baker S."/>
            <person name="Barry K."/>
            <person name="Bills G."/>
            <person name="Bluhm B."/>
            <person name="Cannon C."/>
            <person name="Castanera R."/>
            <person name="Culley D."/>
            <person name="Daum C."/>
            <person name="Ezra D."/>
            <person name="Gonzalez J."/>
            <person name="Henrissat B."/>
            <person name="Kuo A."/>
            <person name="Liang C."/>
            <person name="Lipzen A."/>
            <person name="Lutzoni F."/>
            <person name="Magnuson J."/>
            <person name="Mondo S."/>
            <person name="Nolan M."/>
            <person name="Ohm R."/>
            <person name="Pangilinan J."/>
            <person name="Park H.-J."/>
            <person name="Ramirez L."/>
            <person name="Alfaro M."/>
            <person name="Sun H."/>
            <person name="Tritt A."/>
            <person name="Yoshinaga Y."/>
            <person name="Zwiers L.-H."/>
            <person name="Turgeon B."/>
            <person name="Goodwin S."/>
            <person name="Spatafora J."/>
            <person name="Crous P."/>
            <person name="Grigoriev I."/>
        </authorList>
    </citation>
    <scope>NUCLEOTIDE SEQUENCE</scope>
    <source>
        <strain evidence="3">SCOH1-5</strain>
    </source>
</reference>
<evidence type="ECO:0000313" key="3">
    <source>
        <dbReference type="EMBL" id="KAF2214607.1"/>
    </source>
</evidence>
<dbReference type="Proteomes" id="UP000799539">
    <property type="component" value="Unassembled WGS sequence"/>
</dbReference>
<feature type="region of interest" description="Disordered" evidence="1">
    <location>
        <begin position="169"/>
        <end position="251"/>
    </location>
</feature>
<feature type="compositionally biased region" description="Low complexity" evidence="1">
    <location>
        <begin position="174"/>
        <end position="189"/>
    </location>
</feature>
<feature type="compositionally biased region" description="Low complexity" evidence="1">
    <location>
        <begin position="205"/>
        <end position="220"/>
    </location>
</feature>
<dbReference type="EMBL" id="ML992667">
    <property type="protein sequence ID" value="KAF2214607.1"/>
    <property type="molecule type" value="Genomic_DNA"/>
</dbReference>
<feature type="chain" id="PRO_5025565983" evidence="2">
    <location>
        <begin position="19"/>
        <end position="292"/>
    </location>
</feature>
<dbReference type="Pfam" id="PF04681">
    <property type="entry name" value="Bys1"/>
    <property type="match status" value="1"/>
</dbReference>
<evidence type="ECO:0000256" key="1">
    <source>
        <dbReference type="SAM" id="MobiDB-lite"/>
    </source>
</evidence>
<dbReference type="AlphaFoldDB" id="A0A6A6FME0"/>
<dbReference type="OrthoDB" id="3682664at2759"/>
<dbReference type="SUPFAM" id="SSF49870">
    <property type="entry name" value="Osmotin, thaumatin-like protein"/>
    <property type="match status" value="1"/>
</dbReference>
<proteinExistence type="predicted"/>
<organism evidence="3 4">
    <name type="scientific">Cercospora zeae-maydis SCOH1-5</name>
    <dbReference type="NCBI Taxonomy" id="717836"/>
    <lineage>
        <taxon>Eukaryota</taxon>
        <taxon>Fungi</taxon>
        <taxon>Dikarya</taxon>
        <taxon>Ascomycota</taxon>
        <taxon>Pezizomycotina</taxon>
        <taxon>Dothideomycetes</taxon>
        <taxon>Dothideomycetidae</taxon>
        <taxon>Mycosphaerellales</taxon>
        <taxon>Mycosphaerellaceae</taxon>
        <taxon>Cercospora</taxon>
    </lineage>
</organism>
<accession>A0A6A6FME0</accession>
<dbReference type="PANTHER" id="PTHR36195:SF6">
    <property type="entry name" value="SECRETED THAUMATIN-LIKE PROTEIN CALA"/>
    <property type="match status" value="1"/>
</dbReference>
<dbReference type="PANTHER" id="PTHR36195">
    <property type="entry name" value="DOMAIN PROTEIN, PUTATIVE (AFU_ORTHOLOGUE AFUA_5G01990)-RELATED-RELATED"/>
    <property type="match status" value="1"/>
</dbReference>
<keyword evidence="4" id="KW-1185">Reference proteome</keyword>